<sequence>MCATRAAGGSSVGAQVVLKVQKHLPFGHQLAVLSSDSNWSVDQAVKLEWAEGDVWSCTLAPASKTVDYKFAILNGGSEVLEWQPCNNRSLSIPDGTAIEVLDSWEGGELQGEPQNAQGPDAAGAAQPSEAPRKRHGQGRQGTFTAPASGVWGKEELLGLTVPELRAMGKTRGLRGLASLRKKDIIDRMLGVRADMEVKIGDTTK</sequence>
<keyword evidence="4" id="KW-1185">Reference proteome</keyword>
<feature type="domain" description="CBM20" evidence="2">
    <location>
        <begin position="6"/>
        <end position="106"/>
    </location>
</feature>
<evidence type="ECO:0000313" key="4">
    <source>
        <dbReference type="Proteomes" id="UP001445335"/>
    </source>
</evidence>
<dbReference type="GO" id="GO:2001070">
    <property type="term" value="F:starch binding"/>
    <property type="evidence" value="ECO:0007669"/>
    <property type="project" value="InterPro"/>
</dbReference>
<dbReference type="GO" id="GO:0006353">
    <property type="term" value="P:DNA-templated transcription termination"/>
    <property type="evidence" value="ECO:0007669"/>
    <property type="project" value="InterPro"/>
</dbReference>
<dbReference type="InterPro" id="IPR011112">
    <property type="entry name" value="Rho-like_N"/>
</dbReference>
<organism evidence="3 4">
    <name type="scientific">Elliptochloris bilobata</name>
    <dbReference type="NCBI Taxonomy" id="381761"/>
    <lineage>
        <taxon>Eukaryota</taxon>
        <taxon>Viridiplantae</taxon>
        <taxon>Chlorophyta</taxon>
        <taxon>core chlorophytes</taxon>
        <taxon>Trebouxiophyceae</taxon>
        <taxon>Trebouxiophyceae incertae sedis</taxon>
        <taxon>Elliptochloris clade</taxon>
        <taxon>Elliptochloris</taxon>
    </lineage>
</organism>
<evidence type="ECO:0000259" key="2">
    <source>
        <dbReference type="PROSITE" id="PS51166"/>
    </source>
</evidence>
<dbReference type="SUPFAM" id="SSF49452">
    <property type="entry name" value="Starch-binding domain-like"/>
    <property type="match status" value="1"/>
</dbReference>
<proteinExistence type="predicted"/>
<name>A0AAW1SJ13_9CHLO</name>
<dbReference type="Pfam" id="PF00686">
    <property type="entry name" value="CBM_20"/>
    <property type="match status" value="1"/>
</dbReference>
<feature type="region of interest" description="Disordered" evidence="1">
    <location>
        <begin position="108"/>
        <end position="146"/>
    </location>
</feature>
<dbReference type="PANTHER" id="PTHR15048">
    <property type="entry name" value="STARCH-BINDING DOMAIN-CONTAINING PROTEIN 1"/>
    <property type="match status" value="1"/>
</dbReference>
<dbReference type="GO" id="GO:0016020">
    <property type="term" value="C:membrane"/>
    <property type="evidence" value="ECO:0007669"/>
    <property type="project" value="TreeGrafter"/>
</dbReference>
<accession>A0AAW1SJ13</accession>
<dbReference type="AlphaFoldDB" id="A0AAW1SJ13"/>
<evidence type="ECO:0000256" key="1">
    <source>
        <dbReference type="SAM" id="MobiDB-lite"/>
    </source>
</evidence>
<dbReference type="SMART" id="SM00959">
    <property type="entry name" value="Rho_N"/>
    <property type="match status" value="1"/>
</dbReference>
<dbReference type="Proteomes" id="UP001445335">
    <property type="component" value="Unassembled WGS sequence"/>
</dbReference>
<dbReference type="InterPro" id="IPR013783">
    <property type="entry name" value="Ig-like_fold"/>
</dbReference>
<dbReference type="PROSITE" id="PS51166">
    <property type="entry name" value="CBM20"/>
    <property type="match status" value="1"/>
</dbReference>
<dbReference type="InterPro" id="IPR002044">
    <property type="entry name" value="CBM20"/>
</dbReference>
<dbReference type="Gene3D" id="2.60.40.10">
    <property type="entry name" value="Immunoglobulins"/>
    <property type="match status" value="1"/>
</dbReference>
<feature type="compositionally biased region" description="Low complexity" evidence="1">
    <location>
        <begin position="113"/>
        <end position="127"/>
    </location>
</feature>
<protein>
    <recommendedName>
        <fullName evidence="2">CBM20 domain-containing protein</fullName>
    </recommendedName>
</protein>
<dbReference type="CDD" id="cd05467">
    <property type="entry name" value="CBM20"/>
    <property type="match status" value="1"/>
</dbReference>
<gene>
    <name evidence="3" type="ORF">WJX81_000320</name>
</gene>
<dbReference type="SMART" id="SM01065">
    <property type="entry name" value="CBM_2"/>
    <property type="match status" value="1"/>
</dbReference>
<evidence type="ECO:0000313" key="3">
    <source>
        <dbReference type="EMBL" id="KAK9846265.1"/>
    </source>
</evidence>
<comment type="caution">
    <text evidence="3">The sequence shown here is derived from an EMBL/GenBank/DDBJ whole genome shotgun (WGS) entry which is preliminary data.</text>
</comment>
<dbReference type="InterPro" id="IPR013784">
    <property type="entry name" value="Carb-bd-like_fold"/>
</dbReference>
<reference evidence="3 4" key="1">
    <citation type="journal article" date="2024" name="Nat. Commun.">
        <title>Phylogenomics reveals the evolutionary origins of lichenization in chlorophyte algae.</title>
        <authorList>
            <person name="Puginier C."/>
            <person name="Libourel C."/>
            <person name="Otte J."/>
            <person name="Skaloud P."/>
            <person name="Haon M."/>
            <person name="Grisel S."/>
            <person name="Petersen M."/>
            <person name="Berrin J.G."/>
            <person name="Delaux P.M."/>
            <person name="Dal Grande F."/>
            <person name="Keller J."/>
        </authorList>
    </citation>
    <scope>NUCLEOTIDE SEQUENCE [LARGE SCALE GENOMIC DNA]</scope>
    <source>
        <strain evidence="3 4">SAG 245.80</strain>
    </source>
</reference>
<dbReference type="EMBL" id="JALJOU010000001">
    <property type="protein sequence ID" value="KAK9846265.1"/>
    <property type="molecule type" value="Genomic_DNA"/>
</dbReference>
<dbReference type="PANTHER" id="PTHR15048:SF0">
    <property type="entry name" value="STARCH-BINDING DOMAIN-CONTAINING PROTEIN 1"/>
    <property type="match status" value="1"/>
</dbReference>